<dbReference type="InterPro" id="IPR004322">
    <property type="entry name" value="Plasmid_replicase_bac"/>
</dbReference>
<keyword evidence="3" id="KW-1185">Reference proteome</keyword>
<dbReference type="SMART" id="SM00942">
    <property type="entry name" value="PriCT_1"/>
    <property type="match status" value="1"/>
</dbReference>
<dbReference type="EMBL" id="PVZF01000035">
    <property type="protein sequence ID" value="PRY06103.1"/>
    <property type="molecule type" value="Genomic_DNA"/>
</dbReference>
<accession>A0A2T0QNE2</accession>
<dbReference type="Pfam" id="PF03090">
    <property type="entry name" value="Replicase"/>
    <property type="match status" value="1"/>
</dbReference>
<organism evidence="2 3">
    <name type="scientific">Kineococcus rhizosphaerae</name>
    <dbReference type="NCBI Taxonomy" id="559628"/>
    <lineage>
        <taxon>Bacteria</taxon>
        <taxon>Bacillati</taxon>
        <taxon>Actinomycetota</taxon>
        <taxon>Actinomycetes</taxon>
        <taxon>Kineosporiales</taxon>
        <taxon>Kineosporiaceae</taxon>
        <taxon>Kineococcus</taxon>
    </lineage>
</organism>
<dbReference type="Gene3D" id="1.10.340.50">
    <property type="match status" value="1"/>
</dbReference>
<dbReference type="Proteomes" id="UP000238083">
    <property type="component" value="Unassembled WGS sequence"/>
</dbReference>
<feature type="non-terminal residue" evidence="2">
    <location>
        <position position="1"/>
    </location>
</feature>
<dbReference type="OrthoDB" id="5445431at2"/>
<dbReference type="InterPro" id="IPR014820">
    <property type="entry name" value="PriCT_1"/>
</dbReference>
<protein>
    <submittedName>
        <fullName evidence="2">Primase-like protein</fullName>
    </submittedName>
</protein>
<dbReference type="RefSeq" id="WP_106215707.1">
    <property type="nucleotide sequence ID" value="NZ_PVZF01000035.1"/>
</dbReference>
<evidence type="ECO:0000259" key="1">
    <source>
        <dbReference type="SMART" id="SM00942"/>
    </source>
</evidence>
<evidence type="ECO:0000313" key="3">
    <source>
        <dbReference type="Proteomes" id="UP000238083"/>
    </source>
</evidence>
<dbReference type="Pfam" id="PF08708">
    <property type="entry name" value="PriCT_1"/>
    <property type="match status" value="1"/>
</dbReference>
<dbReference type="AlphaFoldDB" id="A0A2T0QNE2"/>
<name>A0A2T0QNE2_9ACTN</name>
<evidence type="ECO:0000313" key="2">
    <source>
        <dbReference type="EMBL" id="PRY06103.1"/>
    </source>
</evidence>
<feature type="domain" description="Primase C-terminal 1" evidence="1">
    <location>
        <begin position="116"/>
        <end position="188"/>
    </location>
</feature>
<proteinExistence type="predicted"/>
<gene>
    <name evidence="2" type="ORF">CLV37_13518</name>
</gene>
<sequence length="234" mass="26168">VDVDHRDTLLRAISRPLAHPEPSWVAESPSGRGHVGWVLRTPVCRTDSGRPKPLAYAAKVEEGLRAALDGDVGYAGLLTKNPIHPDWATTWGAPEPYSLEELARGLGDLMPRVLPRRAVESSGLGRNVTLFNVLRRWAYRSRYRYDVQGEWEEVTLAYAVNVNAEFPVPLGVPEVASTARSVARWVWRHEEFGPEGFRAVQARRGRIVTPAVREANRVRRTKVNHADVVLEVAE</sequence>
<reference evidence="2 3" key="1">
    <citation type="submission" date="2018-03" db="EMBL/GenBank/DDBJ databases">
        <title>Genomic Encyclopedia of Archaeal and Bacterial Type Strains, Phase II (KMG-II): from individual species to whole genera.</title>
        <authorList>
            <person name="Goeker M."/>
        </authorList>
    </citation>
    <scope>NUCLEOTIDE SEQUENCE [LARGE SCALE GENOMIC DNA]</scope>
    <source>
        <strain evidence="2 3">DSM 19711</strain>
    </source>
</reference>
<comment type="caution">
    <text evidence="2">The sequence shown here is derived from an EMBL/GenBank/DDBJ whole genome shotgun (WGS) entry which is preliminary data.</text>
</comment>